<name>A0ABV8ABF4_9DEIO</name>
<dbReference type="RefSeq" id="WP_380079000.1">
    <property type="nucleotide sequence ID" value="NZ_JBHRZF010000157.1"/>
</dbReference>
<evidence type="ECO:0000313" key="1">
    <source>
        <dbReference type="EMBL" id="MFC3861773.1"/>
    </source>
</evidence>
<protein>
    <submittedName>
        <fullName evidence="1">Uncharacterized protein</fullName>
    </submittedName>
</protein>
<organism evidence="1 2">
    <name type="scientific">Deinococcus antarcticus</name>
    <dbReference type="NCBI Taxonomy" id="1298767"/>
    <lineage>
        <taxon>Bacteria</taxon>
        <taxon>Thermotogati</taxon>
        <taxon>Deinococcota</taxon>
        <taxon>Deinococci</taxon>
        <taxon>Deinococcales</taxon>
        <taxon>Deinococcaceae</taxon>
        <taxon>Deinococcus</taxon>
    </lineage>
</organism>
<reference evidence="2" key="1">
    <citation type="journal article" date="2019" name="Int. J. Syst. Evol. Microbiol.">
        <title>The Global Catalogue of Microorganisms (GCM) 10K type strain sequencing project: providing services to taxonomists for standard genome sequencing and annotation.</title>
        <authorList>
            <consortium name="The Broad Institute Genomics Platform"/>
            <consortium name="The Broad Institute Genome Sequencing Center for Infectious Disease"/>
            <person name="Wu L."/>
            <person name="Ma J."/>
        </authorList>
    </citation>
    <scope>NUCLEOTIDE SEQUENCE [LARGE SCALE GENOMIC DNA]</scope>
    <source>
        <strain evidence="2">CCTCC AB 2013263</strain>
    </source>
</reference>
<proteinExistence type="predicted"/>
<sequence length="100" mass="11551">MPVLDLNNPEFQRQLVALDKHERHAVISAIGKLLTLDWHALHRHSGFNWEEIKEREVRGPNGETLNSLRVTQKMRLVGYRNGHTLVLLSLHPDHDSAYGR</sequence>
<keyword evidence="2" id="KW-1185">Reference proteome</keyword>
<dbReference type="EMBL" id="JBHRZF010000157">
    <property type="protein sequence ID" value="MFC3861773.1"/>
    <property type="molecule type" value="Genomic_DNA"/>
</dbReference>
<evidence type="ECO:0000313" key="2">
    <source>
        <dbReference type="Proteomes" id="UP001595748"/>
    </source>
</evidence>
<dbReference type="Proteomes" id="UP001595748">
    <property type="component" value="Unassembled WGS sequence"/>
</dbReference>
<accession>A0ABV8ABF4</accession>
<gene>
    <name evidence="1" type="ORF">ACFOPQ_13480</name>
</gene>
<comment type="caution">
    <text evidence="1">The sequence shown here is derived from an EMBL/GenBank/DDBJ whole genome shotgun (WGS) entry which is preliminary data.</text>
</comment>